<gene>
    <name evidence="4" type="ORF">EMWEY_00009750</name>
</gene>
<keyword evidence="3" id="KW-0732">Signal</keyword>
<dbReference type="OrthoDB" id="353483at2759"/>
<reference evidence="4" key="2">
    <citation type="submission" date="2013-10" db="EMBL/GenBank/DDBJ databases">
        <authorList>
            <person name="Aslett M."/>
        </authorList>
    </citation>
    <scope>NUCLEOTIDE SEQUENCE [LARGE SCALE GENOMIC DNA]</scope>
    <source>
        <strain evidence="4">Weybridge</strain>
    </source>
</reference>
<keyword evidence="5" id="KW-1185">Reference proteome</keyword>
<feature type="signal peptide" evidence="3">
    <location>
        <begin position="1"/>
        <end position="34"/>
    </location>
</feature>
<evidence type="ECO:0000313" key="4">
    <source>
        <dbReference type="EMBL" id="CDJ61294.1"/>
    </source>
</evidence>
<feature type="compositionally biased region" description="Acidic residues" evidence="1">
    <location>
        <begin position="854"/>
        <end position="863"/>
    </location>
</feature>
<evidence type="ECO:0000256" key="3">
    <source>
        <dbReference type="SAM" id="SignalP"/>
    </source>
</evidence>
<dbReference type="VEuPathDB" id="ToxoDB:EMWEY_00009750"/>
<dbReference type="AlphaFoldDB" id="U6MFQ7"/>
<feature type="compositionally biased region" description="Basic and acidic residues" evidence="1">
    <location>
        <begin position="997"/>
        <end position="1006"/>
    </location>
</feature>
<feature type="chain" id="PRO_5005713807" evidence="3">
    <location>
        <begin position="35"/>
        <end position="1006"/>
    </location>
</feature>
<dbReference type="RefSeq" id="XP_013337944.1">
    <property type="nucleotide sequence ID" value="XM_013482490.1"/>
</dbReference>
<keyword evidence="2" id="KW-0472">Membrane</keyword>
<feature type="region of interest" description="Disordered" evidence="1">
    <location>
        <begin position="555"/>
        <end position="616"/>
    </location>
</feature>
<feature type="region of interest" description="Disordered" evidence="1">
    <location>
        <begin position="835"/>
        <end position="919"/>
    </location>
</feature>
<evidence type="ECO:0000256" key="1">
    <source>
        <dbReference type="SAM" id="MobiDB-lite"/>
    </source>
</evidence>
<feature type="compositionally biased region" description="Gly residues" evidence="1">
    <location>
        <begin position="249"/>
        <end position="258"/>
    </location>
</feature>
<organism evidence="4 5">
    <name type="scientific">Eimeria maxima</name>
    <name type="common">Coccidian parasite</name>
    <dbReference type="NCBI Taxonomy" id="5804"/>
    <lineage>
        <taxon>Eukaryota</taxon>
        <taxon>Sar</taxon>
        <taxon>Alveolata</taxon>
        <taxon>Apicomplexa</taxon>
        <taxon>Conoidasida</taxon>
        <taxon>Coccidia</taxon>
        <taxon>Eucoccidiorida</taxon>
        <taxon>Eimeriorina</taxon>
        <taxon>Eimeriidae</taxon>
        <taxon>Eimeria</taxon>
    </lineage>
</organism>
<sequence>MRWPSAGSFETVWGLRLNTRAFLLFLLLLQQGRLTNFVEGVGISVSPVPVGGSDRDTQNAVFAHLGGEAPMRDGLHFHNYGNEDEYYLNSLWPSRGRRWFRYGNTAAAAAGVIAALLAVVFMLLSCGTSISRKAVATQIWRDRRRLASRMDGGPCENTSVAEQNAAEAEDIEGEEVSSMAPKSTSVDLPSPPSSPRGVVNEGAGEGIAEAGVVNKASHPSVEASVSPANATGKARDPEAESEAAEQAAGEGGESGAGHEGSPIPVLWPAGIETTVKNVPFLGYYLIRLRELADHCRHFFKHLPPLYARLIGLQLLRYAVVEIAAVTPVCTFEEEGRREGAIRAFQRFSSNLRERFHTNPDVASSIDRLRHLLNVLLERNAFPQVAIVHRSFVSRHCIPPAAAALRYVATGINDLLQSLGNQPQTLTAVIAAEQDAVIFSVLDERVQQALSEEGSALALQHLQRSCRQGEVFSFREVNLSRAKYRPGCGPFKTERVENAAKKAAARVAAATGKDRLTLQAKGAAVEIPTASTNSEGINAVDGEAMEDDHRISRRLATTRSEQQQSEQEMAPAVSAAEGSEAPPKAASPEPPQDGTSEAAKQPNSAATEEPDAAEKKKRSLLGSPRFAFLFPRFPPSYFLSTLAPGVSPRPPHFPLFPYAPTRNFLFLQHPHQVGRQQHPVLPWGPLPQPQQGAWPWGPFLQQQQQMGFWVGVPRQQQRAAPLEVPLQPEQQHPRTWGSSPEEQWQLGIPWGPFHQQQQQHQEEPWGPPFQQQQGNIWGPPSQQQQRGELWRPWLQPQTMEPWLPADGFMGGQPDPVDAFLAPLDSGSRASALMTPESIPDEHDWLQRSNSGTDGDSAEESDSLEDPDHSAPAIAQAEKEDRSVKPKQHKRQKDPPSATGLFQGSDFTSPTAPPQGTEDYLSMQRQQEQLLSASAGVWGLRDIAGTSRDAILQGAPNWRSLASQRDTSGADSSHASSRGSEHGVDYAGAVRSGLKRKRETSPEDDYGK</sequence>
<reference evidence="4" key="1">
    <citation type="submission" date="2013-10" db="EMBL/GenBank/DDBJ databases">
        <title>Genomic analysis of the causative agents of coccidiosis in chickens.</title>
        <authorList>
            <person name="Reid A.J."/>
            <person name="Blake D."/>
            <person name="Billington K."/>
            <person name="Browne H."/>
            <person name="Dunn M."/>
            <person name="Hung S."/>
            <person name="Kawahara F."/>
            <person name="Miranda-Saavedra D."/>
            <person name="Mourier T."/>
            <person name="Nagra H."/>
            <person name="Otto T.D."/>
            <person name="Rawlings N."/>
            <person name="Sanchez A."/>
            <person name="Sanders M."/>
            <person name="Subramaniam C."/>
            <person name="Tay Y."/>
            <person name="Dear P."/>
            <person name="Doerig C."/>
            <person name="Gruber A."/>
            <person name="Parkinson J."/>
            <person name="Shirley M."/>
            <person name="Wan K.L."/>
            <person name="Berriman M."/>
            <person name="Tomley F."/>
            <person name="Pain A."/>
        </authorList>
    </citation>
    <scope>NUCLEOTIDE SEQUENCE [LARGE SCALE GENOMIC DNA]</scope>
    <source>
        <strain evidence="4">Weybridge</strain>
    </source>
</reference>
<feature type="compositionally biased region" description="Polar residues" evidence="1">
    <location>
        <begin position="768"/>
        <end position="785"/>
    </location>
</feature>
<dbReference type="GeneID" id="25334961"/>
<feature type="region of interest" description="Disordered" evidence="1">
    <location>
        <begin position="959"/>
        <end position="1006"/>
    </location>
</feature>
<dbReference type="OMA" id="RAIPPHF"/>
<evidence type="ECO:0000256" key="2">
    <source>
        <dbReference type="SAM" id="Phobius"/>
    </source>
</evidence>
<keyword evidence="2" id="KW-0812">Transmembrane</keyword>
<proteinExistence type="predicted"/>
<protein>
    <submittedName>
        <fullName evidence="4">Uncharacterized protein</fullName>
    </submittedName>
</protein>
<name>U6MFQ7_EIMMA</name>
<dbReference type="EMBL" id="HG722048">
    <property type="protein sequence ID" value="CDJ61294.1"/>
    <property type="molecule type" value="Genomic_DNA"/>
</dbReference>
<keyword evidence="2" id="KW-1133">Transmembrane helix</keyword>
<feature type="compositionally biased region" description="Polar residues" evidence="1">
    <location>
        <begin position="898"/>
        <end position="908"/>
    </location>
</feature>
<feature type="compositionally biased region" description="Low complexity" evidence="1">
    <location>
        <begin position="748"/>
        <end position="758"/>
    </location>
</feature>
<feature type="region of interest" description="Disordered" evidence="1">
    <location>
        <begin position="800"/>
        <end position="821"/>
    </location>
</feature>
<feature type="region of interest" description="Disordered" evidence="1">
    <location>
        <begin position="725"/>
        <end position="786"/>
    </location>
</feature>
<feature type="region of interest" description="Disordered" evidence="1">
    <location>
        <begin position="149"/>
        <end position="201"/>
    </location>
</feature>
<dbReference type="Proteomes" id="UP000030763">
    <property type="component" value="Unassembled WGS sequence"/>
</dbReference>
<evidence type="ECO:0000313" key="5">
    <source>
        <dbReference type="Proteomes" id="UP000030763"/>
    </source>
</evidence>
<feature type="compositionally biased region" description="Polar residues" evidence="1">
    <location>
        <begin position="959"/>
        <end position="976"/>
    </location>
</feature>
<feature type="region of interest" description="Disordered" evidence="1">
    <location>
        <begin position="218"/>
        <end position="261"/>
    </location>
</feature>
<feature type="compositionally biased region" description="Low complexity" evidence="1">
    <location>
        <begin position="559"/>
        <end position="586"/>
    </location>
</feature>
<feature type="transmembrane region" description="Helical" evidence="2">
    <location>
        <begin position="102"/>
        <end position="124"/>
    </location>
</feature>
<accession>U6MFQ7</accession>